<dbReference type="GO" id="GO:0097367">
    <property type="term" value="F:carbohydrate derivative binding"/>
    <property type="evidence" value="ECO:0007669"/>
    <property type="project" value="InterPro"/>
</dbReference>
<dbReference type="InterPro" id="IPR001672">
    <property type="entry name" value="G6P_Isomerase"/>
</dbReference>
<keyword evidence="6 8" id="KW-0413">Isomerase</keyword>
<dbReference type="SUPFAM" id="SSF53697">
    <property type="entry name" value="SIS domain"/>
    <property type="match status" value="1"/>
</dbReference>
<dbReference type="NCBIfam" id="NF010697">
    <property type="entry name" value="PRK14097.1"/>
    <property type="match status" value="1"/>
</dbReference>
<dbReference type="SUPFAM" id="SSF50249">
    <property type="entry name" value="Nucleic acid-binding proteins"/>
    <property type="match status" value="1"/>
</dbReference>
<dbReference type="EC" id="5.3.1.9" evidence="8"/>
<evidence type="ECO:0000256" key="9">
    <source>
        <dbReference type="RuleBase" id="RU000612"/>
    </source>
</evidence>
<keyword evidence="3 8" id="KW-0312">Gluconeogenesis</keyword>
<protein>
    <recommendedName>
        <fullName evidence="8">Glucose-6-phosphate isomerase</fullName>
        <shortName evidence="8">GPI</shortName>
        <ecNumber evidence="8">5.3.1.9</ecNumber>
    </recommendedName>
    <alternativeName>
        <fullName evidence="8">Phosphoglucose isomerase</fullName>
        <shortName evidence="8">PGI</shortName>
    </alternativeName>
    <alternativeName>
        <fullName evidence="8">Phosphohexose isomerase</fullName>
        <shortName evidence="8">PHI</shortName>
    </alternativeName>
</protein>
<name>A0A7G9S013_9FIRM</name>
<evidence type="ECO:0000313" key="12">
    <source>
        <dbReference type="Proteomes" id="UP000515928"/>
    </source>
</evidence>
<dbReference type="InterPro" id="IPR003029">
    <property type="entry name" value="S1_domain"/>
</dbReference>
<comment type="caution">
    <text evidence="8">Lacks conserved residue(s) required for the propagation of feature annotation.</text>
</comment>
<keyword evidence="5 8" id="KW-0324">Glycolysis</keyword>
<proteinExistence type="inferred from homology"/>
<comment type="catalytic activity">
    <reaction evidence="7 8 9">
        <text>alpha-D-glucose 6-phosphate = beta-D-fructose 6-phosphate</text>
        <dbReference type="Rhea" id="RHEA:11816"/>
        <dbReference type="ChEBI" id="CHEBI:57634"/>
        <dbReference type="ChEBI" id="CHEBI:58225"/>
        <dbReference type="EC" id="5.3.1.9"/>
    </reaction>
</comment>
<evidence type="ECO:0000256" key="6">
    <source>
        <dbReference type="ARBA" id="ARBA00023235"/>
    </source>
</evidence>
<dbReference type="PROSITE" id="PS51463">
    <property type="entry name" value="P_GLUCOSE_ISOMERASE_3"/>
    <property type="match status" value="1"/>
</dbReference>
<feature type="domain" description="S1 motif" evidence="10">
    <location>
        <begin position="8"/>
        <end position="77"/>
    </location>
</feature>
<dbReference type="GO" id="GO:0006096">
    <property type="term" value="P:glycolytic process"/>
    <property type="evidence" value="ECO:0007669"/>
    <property type="project" value="UniProtKB-UniRule"/>
</dbReference>
<comment type="pathway">
    <text evidence="8">Carbohydrate biosynthesis; gluconeogenesis.</text>
</comment>
<dbReference type="GO" id="GO:0004347">
    <property type="term" value="F:glucose-6-phosphate isomerase activity"/>
    <property type="evidence" value="ECO:0007669"/>
    <property type="project" value="UniProtKB-UniRule"/>
</dbReference>
<dbReference type="InterPro" id="IPR018189">
    <property type="entry name" value="Phosphoglucose_isomerase_CS"/>
</dbReference>
<evidence type="ECO:0000256" key="2">
    <source>
        <dbReference type="ARBA" id="ARBA00006604"/>
    </source>
</evidence>
<organism evidence="11 12">
    <name type="scientific">Erysipelothrix inopinata</name>
    <dbReference type="NCBI Taxonomy" id="225084"/>
    <lineage>
        <taxon>Bacteria</taxon>
        <taxon>Bacillati</taxon>
        <taxon>Bacillota</taxon>
        <taxon>Erysipelotrichia</taxon>
        <taxon>Erysipelotrichales</taxon>
        <taxon>Erysipelotrichaceae</taxon>
        <taxon>Erysipelothrix</taxon>
    </lineage>
</organism>
<sequence>MKNIYKNGQIVEGVITGIQPYGAFVSIDENTTGLIHISEISDDFVRDIRQYVAQGEQIIAKIIDVSDGPNQLRLSLKALNYSSRKIREDKEHKRSLVPESVLGFKSLDVKMPQWVAKKERPMVNVNLKHALLENDVMSYQDEVTRIHEMIHNKTGKGNDFLGWLDWADRYDKDEFDRIKVCAKRIREQADVLLVCGIGGSYLGARAAIEMIQGPYAQDDLEIIYIGNTFSSTSIVRILNYIKDKEVACNVISKSGTTTETALAFRLIREFMENKYGVDEASKRIYATTDAKNGLLKPLADQKGYETFVIPDDIGGRFSVITPVGLLPIAAAGIDIDAMMRGVKDATFELNNASLEANPAYVYAVVRRMMEAQGKDVEMFVSYESHLVFLAEWWKQLFGESEGKEGKGLLPASVNFSTDLHSMGQFVQDGKKVLFETVVLVDNPIEDAEVPFVDGDIDQLNYLSGKSLNWINQKAFEGTLEAHEVTGNVPNVILNIEKADAYNFGYLVYFFFKSLAMSVYMLDVNPFDQPGVEVYKKNMFKLLGKK</sequence>
<dbReference type="EMBL" id="CP060715">
    <property type="protein sequence ID" value="QNN61188.1"/>
    <property type="molecule type" value="Genomic_DNA"/>
</dbReference>
<comment type="function">
    <text evidence="8">Catalyzes the reversible isomerization of glucose-6-phosphate to fructose-6-phosphate.</text>
</comment>
<dbReference type="InterPro" id="IPR046348">
    <property type="entry name" value="SIS_dom_sf"/>
</dbReference>
<dbReference type="PROSITE" id="PS50126">
    <property type="entry name" value="S1"/>
    <property type="match status" value="1"/>
</dbReference>
<comment type="subcellular location">
    <subcellularLocation>
        <location evidence="8">Cytoplasm</location>
    </subcellularLocation>
</comment>
<dbReference type="PANTHER" id="PTHR11469">
    <property type="entry name" value="GLUCOSE-6-PHOSPHATE ISOMERASE"/>
    <property type="match status" value="1"/>
</dbReference>
<evidence type="ECO:0000256" key="1">
    <source>
        <dbReference type="ARBA" id="ARBA00004926"/>
    </source>
</evidence>
<dbReference type="KEGG" id="eio:H9L01_02140"/>
<comment type="similarity">
    <text evidence="2 8 9">Belongs to the GPI family.</text>
</comment>
<evidence type="ECO:0000256" key="4">
    <source>
        <dbReference type="ARBA" id="ARBA00022490"/>
    </source>
</evidence>
<dbReference type="Gene3D" id="3.40.50.10490">
    <property type="entry name" value="Glucose-6-phosphate isomerase like protein, domain 1"/>
    <property type="match status" value="2"/>
</dbReference>
<gene>
    <name evidence="8" type="primary">pgi</name>
    <name evidence="11" type="ORF">H9L01_02140</name>
</gene>
<dbReference type="InterPro" id="IPR012340">
    <property type="entry name" value="NA-bd_OB-fold"/>
</dbReference>
<dbReference type="CDD" id="cd05015">
    <property type="entry name" value="SIS_PGI_1"/>
    <property type="match status" value="1"/>
</dbReference>
<dbReference type="GO" id="GO:0051156">
    <property type="term" value="P:glucose 6-phosphate metabolic process"/>
    <property type="evidence" value="ECO:0007669"/>
    <property type="project" value="TreeGrafter"/>
</dbReference>
<dbReference type="GO" id="GO:0048029">
    <property type="term" value="F:monosaccharide binding"/>
    <property type="evidence" value="ECO:0007669"/>
    <property type="project" value="TreeGrafter"/>
</dbReference>
<evidence type="ECO:0000256" key="5">
    <source>
        <dbReference type="ARBA" id="ARBA00023152"/>
    </source>
</evidence>
<evidence type="ECO:0000256" key="7">
    <source>
        <dbReference type="ARBA" id="ARBA00029321"/>
    </source>
</evidence>
<dbReference type="PANTHER" id="PTHR11469:SF1">
    <property type="entry name" value="GLUCOSE-6-PHOSPHATE ISOMERASE"/>
    <property type="match status" value="1"/>
</dbReference>
<dbReference type="HAMAP" id="MF_00473">
    <property type="entry name" value="G6P_isomerase"/>
    <property type="match status" value="1"/>
</dbReference>
<dbReference type="SMART" id="SM00316">
    <property type="entry name" value="S1"/>
    <property type="match status" value="1"/>
</dbReference>
<accession>A0A7G9S013</accession>
<dbReference type="GO" id="GO:0005829">
    <property type="term" value="C:cytosol"/>
    <property type="evidence" value="ECO:0007669"/>
    <property type="project" value="TreeGrafter"/>
</dbReference>
<dbReference type="Pfam" id="PF00342">
    <property type="entry name" value="PGI"/>
    <property type="match status" value="1"/>
</dbReference>
<dbReference type="FunFam" id="3.40.50.10490:FF:000016">
    <property type="entry name" value="Glucose-6-phosphate isomerase"/>
    <property type="match status" value="1"/>
</dbReference>
<dbReference type="Pfam" id="PF00575">
    <property type="entry name" value="S1"/>
    <property type="match status" value="1"/>
</dbReference>
<dbReference type="GO" id="GO:0003676">
    <property type="term" value="F:nucleic acid binding"/>
    <property type="evidence" value="ECO:0007669"/>
    <property type="project" value="InterPro"/>
</dbReference>
<evidence type="ECO:0000256" key="8">
    <source>
        <dbReference type="HAMAP-Rule" id="MF_00473"/>
    </source>
</evidence>
<feature type="active site" evidence="8">
    <location>
        <position position="535"/>
    </location>
</feature>
<evidence type="ECO:0000256" key="3">
    <source>
        <dbReference type="ARBA" id="ARBA00022432"/>
    </source>
</evidence>
<reference evidence="11 12" key="1">
    <citation type="submission" date="2020-08" db="EMBL/GenBank/DDBJ databases">
        <title>Genome sequence of Erysipelothrix inopinata DSM 15511T.</title>
        <authorList>
            <person name="Hyun D.-W."/>
            <person name="Bae J.-W."/>
        </authorList>
    </citation>
    <scope>NUCLEOTIDE SEQUENCE [LARGE SCALE GENOMIC DNA]</scope>
    <source>
        <strain evidence="11 12">DSM 15511</strain>
    </source>
</reference>
<keyword evidence="12" id="KW-1185">Reference proteome</keyword>
<evidence type="ECO:0000259" key="10">
    <source>
        <dbReference type="PROSITE" id="PS50126"/>
    </source>
</evidence>
<dbReference type="InterPro" id="IPR035476">
    <property type="entry name" value="SIS_PGI_1"/>
</dbReference>
<dbReference type="CDD" id="cd05016">
    <property type="entry name" value="SIS_PGI_2"/>
    <property type="match status" value="1"/>
</dbReference>
<dbReference type="InterPro" id="IPR035482">
    <property type="entry name" value="SIS_PGI_2"/>
</dbReference>
<dbReference type="UniPathway" id="UPA00138"/>
<dbReference type="AlphaFoldDB" id="A0A7G9S013"/>
<comment type="pathway">
    <text evidence="1 8 9">Carbohydrate degradation; glycolysis; D-glyceraldehyde 3-phosphate and glycerone phosphate from D-glucose: step 2/4.</text>
</comment>
<evidence type="ECO:0000313" key="11">
    <source>
        <dbReference type="EMBL" id="QNN61188.1"/>
    </source>
</evidence>
<dbReference type="Gene3D" id="2.40.50.140">
    <property type="entry name" value="Nucleic acid-binding proteins"/>
    <property type="match status" value="1"/>
</dbReference>
<dbReference type="Proteomes" id="UP000515928">
    <property type="component" value="Chromosome"/>
</dbReference>
<keyword evidence="4 8" id="KW-0963">Cytoplasm</keyword>
<dbReference type="PRINTS" id="PR00662">
    <property type="entry name" value="G6PISOMERASE"/>
</dbReference>
<dbReference type="PROSITE" id="PS00765">
    <property type="entry name" value="P_GLUCOSE_ISOMERASE_1"/>
    <property type="match status" value="1"/>
</dbReference>
<dbReference type="UniPathway" id="UPA00109">
    <property type="reaction ID" value="UER00181"/>
</dbReference>
<dbReference type="GO" id="GO:0006094">
    <property type="term" value="P:gluconeogenesis"/>
    <property type="evidence" value="ECO:0007669"/>
    <property type="project" value="UniProtKB-UniRule"/>
</dbReference>
<feature type="active site" description="Proton donor" evidence="8">
    <location>
        <position position="399"/>
    </location>
</feature>